<keyword evidence="3" id="KW-0812">Transmembrane</keyword>
<feature type="compositionally biased region" description="Polar residues" evidence="2">
    <location>
        <begin position="751"/>
        <end position="760"/>
    </location>
</feature>
<evidence type="ECO:0000256" key="3">
    <source>
        <dbReference type="SAM" id="Phobius"/>
    </source>
</evidence>
<feature type="compositionally biased region" description="Polar residues" evidence="2">
    <location>
        <begin position="634"/>
        <end position="645"/>
    </location>
</feature>
<organism evidence="4 5">
    <name type="scientific">Cercospora berteroae</name>
    <dbReference type="NCBI Taxonomy" id="357750"/>
    <lineage>
        <taxon>Eukaryota</taxon>
        <taxon>Fungi</taxon>
        <taxon>Dikarya</taxon>
        <taxon>Ascomycota</taxon>
        <taxon>Pezizomycotina</taxon>
        <taxon>Dothideomycetes</taxon>
        <taxon>Dothideomycetidae</taxon>
        <taxon>Mycosphaerellales</taxon>
        <taxon>Mycosphaerellaceae</taxon>
        <taxon>Cercospora</taxon>
    </lineage>
</organism>
<comment type="caution">
    <text evidence="4">The sequence shown here is derived from an EMBL/GenBank/DDBJ whole genome shotgun (WGS) entry which is preliminary data.</text>
</comment>
<feature type="compositionally biased region" description="Low complexity" evidence="2">
    <location>
        <begin position="592"/>
        <end position="610"/>
    </location>
</feature>
<feature type="compositionally biased region" description="Polar residues" evidence="2">
    <location>
        <begin position="985"/>
        <end position="1007"/>
    </location>
</feature>
<feature type="compositionally biased region" description="Basic residues" evidence="2">
    <location>
        <begin position="611"/>
        <end position="621"/>
    </location>
</feature>
<feature type="region of interest" description="Disordered" evidence="2">
    <location>
        <begin position="590"/>
        <end position="848"/>
    </location>
</feature>
<proteinExistence type="predicted"/>
<dbReference type="OrthoDB" id="3649651at2759"/>
<dbReference type="Proteomes" id="UP000237631">
    <property type="component" value="Unassembled WGS sequence"/>
</dbReference>
<gene>
    <name evidence="4" type="ORF">CBER1_07306</name>
</gene>
<feature type="transmembrane region" description="Helical" evidence="3">
    <location>
        <begin position="228"/>
        <end position="247"/>
    </location>
</feature>
<feature type="region of interest" description="Disordered" evidence="2">
    <location>
        <begin position="1359"/>
        <end position="1415"/>
    </location>
</feature>
<protein>
    <submittedName>
        <fullName evidence="4">Uncharacterized protein</fullName>
    </submittedName>
</protein>
<feature type="compositionally biased region" description="Low complexity" evidence="2">
    <location>
        <begin position="672"/>
        <end position="687"/>
    </location>
</feature>
<reference evidence="5" key="1">
    <citation type="journal article" date="2017" name="bioRxiv">
        <title>Conservation of a gene cluster reveals novel cercosporin biosynthetic mechanisms and extends production to the genus Colletotrichum.</title>
        <authorList>
            <person name="de Jonge R."/>
            <person name="Ebert M.K."/>
            <person name="Huitt-Roehl C.R."/>
            <person name="Pal P."/>
            <person name="Suttle J.C."/>
            <person name="Spanner R.E."/>
            <person name="Neubauer J.D."/>
            <person name="Jurick W.M.II."/>
            <person name="Stott K.A."/>
            <person name="Secor G.A."/>
            <person name="Thomma B.P.H.J."/>
            <person name="Van de Peer Y."/>
            <person name="Townsend C.A."/>
            <person name="Bolton M.D."/>
        </authorList>
    </citation>
    <scope>NUCLEOTIDE SEQUENCE [LARGE SCALE GENOMIC DNA]</scope>
    <source>
        <strain evidence="5">CBS538.71</strain>
    </source>
</reference>
<accession>A0A2S6CEY7</accession>
<feature type="region of interest" description="Disordered" evidence="2">
    <location>
        <begin position="985"/>
        <end position="1018"/>
    </location>
</feature>
<evidence type="ECO:0000256" key="1">
    <source>
        <dbReference type="SAM" id="Coils"/>
    </source>
</evidence>
<feature type="compositionally biased region" description="Basic and acidic residues" evidence="2">
    <location>
        <begin position="415"/>
        <end position="425"/>
    </location>
</feature>
<feature type="transmembrane region" description="Helical" evidence="3">
    <location>
        <begin position="12"/>
        <end position="28"/>
    </location>
</feature>
<keyword evidence="3" id="KW-1133">Transmembrane helix</keyword>
<feature type="compositionally biased region" description="Acidic residues" evidence="2">
    <location>
        <begin position="1364"/>
        <end position="1384"/>
    </location>
</feature>
<keyword evidence="3" id="KW-0472">Membrane</keyword>
<evidence type="ECO:0000256" key="2">
    <source>
        <dbReference type="SAM" id="MobiDB-lite"/>
    </source>
</evidence>
<feature type="coiled-coil region" evidence="1">
    <location>
        <begin position="1031"/>
        <end position="1061"/>
    </location>
</feature>
<sequence>MANQCLDLVRTAALAVVTHFLILFNLVADANRKTLDSEMAQLLFAIAHTVTRTVVAPLSIFAELVVAAQNKLLDAILASSHYAAAGCNKMLDAIVIFANLVTTAYGNIPPTDITEACLDILRVVARTIVARYLIIADFVAVAYHKILDSSLTHQCLTFANTMSRAVTDSFLAFTNSVTATYNQTFNADMAHKLSVITGTVAREVTRTVAGPFISFANTIASVCAAIRWWFEAAIYISCGLFVVILLYCAYTELRRFFVGNTRRPCQPADDITGPDVEMEDAPPIQSEMKDAPSVQSTSPPIACDGPELKGHFYQHPWRIRTPFGWELITKQNRRSTPQVLMQCPWEDRLMWGPDPAWVTSHNSRLLREDAARKQANQKRFEQRKYDIEYAKWAYRCHMSVADKPIYSTSAQPPKADFDSDKHGEPASKPQPDIVKSKPTRVVEERLLASTSTREPIPEAAPTPPAPTRRYRQTQASVSDPPEPVSSTAPINSAAPVHVEPISKRQPITVKSKVIGVSKHCLPAQEPNWTATPPPPAPPRRPDQKHVSLVAQPEPISSTAPIDSAAPAHVEPLNEPEEDIIESKTAGVPKQPLPLSAAIPSPISSAAPAARARPRRRSKKHVSVSVHTEPLSPTAPVTSAASTQVEPINEPEQDIVESKAVGASEQSPPPPASVLAPIPAAEPASPAPTEIRRKKHVTFAEAEPEPIPAPDSVLSAAPAPSATTFHAELSHEDKQAGSVPTPDAEAREAQAPVSNEPQPSASHRKRRSGLKPVERGNIVKTASGNVARRCKKPSAPPSATLKKWLVDRENTETSQSFAPPSQPMEDASKAAASLQPQDRHDGEGTLPAHFSLTNTPSEDMTMADVAEMPVAEPASEGETGMQGVEQAVAATDAPLPQELAMLDDVPHQVADRAPDVREQIMEDVVESPQMALDTMPLLSQTSLQAPAQALPAPNFLREFAEMAAAASAETVLELFTNAVVQPATPQQTIPQSIAPQPASHSEASQQAIESRPTPLDVQKDGRDIHMKLFRWAERADLEEADLKELFEDLEQIIKTCQDLRNLGIDGPIDKETPSMTQNYCEYIAATLDNTNPSDMCDEARRSCTYLQNGDFFGDGSQDSSLEEVIKLLCRIAHRLNEVLRVHMRQTPPLPLPVTNPGSPETNEYLIGLKEDLEVFKSYYNLWLPSFKRHVHGLDDTAQVFWALISLQLPVKHSHFTFPRFTKDKEREWFLDGLQVCQEVLEGYSPLREVTHLTQGQVIQKMEVWLVDSESRLRTAITGLSIRERQSALCLFARRLENFDEYCFNENGSPRRNVNAPRILSKLQVIKDIIVRMTPAQDDRNYQPIAREVLTLLQTRYSPTVVSNDGSEDVSQDTDFDDESDADDGDLGTGKKIRLTSSTSDSQSRTAPTAKTNPLQDGTVTVDKATKLIKLWLETSEGMLTNMLTKHNDSDFKGVHDLLLQHLKHIKEFLLAENRFWKPSAIGLPSSWRYEILEKLISIRGLCVRVKDTFQRHTWECYNAVDEICRPAPGIGIFWAPDDLKNLYDLVAPACEKYAKAILEIEKNVKTYSIETYWNMLMAQDGKEPFFARSREILDRVYTLAIKQNSDWWQQHVLANGFNHDTEKFREIRKKLADLTAWLKVLKGKDDALVDRKCSWLYLVWYRVNKLHESVEAEFKRRDQGTQ</sequence>
<keyword evidence="5" id="KW-1185">Reference proteome</keyword>
<feature type="compositionally biased region" description="Polar residues" evidence="2">
    <location>
        <begin position="1393"/>
        <end position="1415"/>
    </location>
</feature>
<feature type="region of interest" description="Disordered" evidence="2">
    <location>
        <begin position="523"/>
        <end position="545"/>
    </location>
</feature>
<feature type="region of interest" description="Disordered" evidence="2">
    <location>
        <begin position="407"/>
        <end position="497"/>
    </location>
</feature>
<evidence type="ECO:0000313" key="5">
    <source>
        <dbReference type="Proteomes" id="UP000237631"/>
    </source>
</evidence>
<keyword evidence="1" id="KW-0175">Coiled coil</keyword>
<evidence type="ECO:0000313" key="4">
    <source>
        <dbReference type="EMBL" id="PPJ58288.1"/>
    </source>
</evidence>
<name>A0A2S6CEY7_9PEZI</name>
<dbReference type="EMBL" id="PNEN01000467">
    <property type="protein sequence ID" value="PPJ58288.1"/>
    <property type="molecule type" value="Genomic_DNA"/>
</dbReference>